<dbReference type="Gene3D" id="3.40.50.1240">
    <property type="entry name" value="Phosphoglycerate mutase-like"/>
    <property type="match status" value="1"/>
</dbReference>
<feature type="binding site" evidence="2">
    <location>
        <position position="62"/>
    </location>
    <ligand>
        <name>substrate</name>
    </ligand>
</feature>
<evidence type="ECO:0000313" key="3">
    <source>
        <dbReference type="EMBL" id="EST41974.1"/>
    </source>
</evidence>
<organism evidence="3">
    <name type="scientific">Spironucleus salmonicida</name>
    <dbReference type="NCBI Taxonomy" id="348837"/>
    <lineage>
        <taxon>Eukaryota</taxon>
        <taxon>Metamonada</taxon>
        <taxon>Diplomonadida</taxon>
        <taxon>Hexamitidae</taxon>
        <taxon>Hexamitinae</taxon>
        <taxon>Spironucleus</taxon>
    </lineage>
</organism>
<dbReference type="EMBL" id="AUWU02000003">
    <property type="protein sequence ID" value="KAH0574920.1"/>
    <property type="molecule type" value="Genomic_DNA"/>
</dbReference>
<dbReference type="InterPro" id="IPR029033">
    <property type="entry name" value="His_PPase_superfam"/>
</dbReference>
<keyword evidence="5" id="KW-1185">Reference proteome</keyword>
<dbReference type="PIRSF" id="PIRSF000709">
    <property type="entry name" value="6PFK_2-Ptase"/>
    <property type="match status" value="1"/>
</dbReference>
<dbReference type="Pfam" id="PF00300">
    <property type="entry name" value="His_Phos_1"/>
    <property type="match status" value="1"/>
</dbReference>
<proteinExistence type="predicted"/>
<dbReference type="AlphaFoldDB" id="V6LMM7"/>
<gene>
    <name evidence="3" type="ORF">SS50377_18279</name>
    <name evidence="4" type="ORF">SS50377_22536</name>
</gene>
<dbReference type="EMBL" id="KI546166">
    <property type="protein sequence ID" value="EST41974.1"/>
    <property type="molecule type" value="Genomic_DNA"/>
</dbReference>
<dbReference type="InterPro" id="IPR050275">
    <property type="entry name" value="PGM_Phosphatase"/>
</dbReference>
<dbReference type="PANTHER" id="PTHR48100">
    <property type="entry name" value="BROAD-SPECIFICITY PHOSPHATASE YOR283W-RELATED"/>
    <property type="match status" value="1"/>
</dbReference>
<dbReference type="InterPro" id="IPR001345">
    <property type="entry name" value="PG/BPGM_mutase_AS"/>
</dbReference>
<evidence type="ECO:0000256" key="1">
    <source>
        <dbReference type="PIRSR" id="PIRSR613078-1"/>
    </source>
</evidence>
<feature type="binding site" evidence="2">
    <location>
        <begin position="8"/>
        <end position="15"/>
    </location>
    <ligand>
        <name>substrate</name>
    </ligand>
</feature>
<sequence>MKTLILVRHGETELNSGPIPRIRGFLDIYLNEKGRNSIEQTAKYIYQHLPTPNLILSSPLNRAQQTAEIINKELKLQQCIQISQNLNEVNWGTWEGMTYEEALGTTEYEHLKPLEMNPPGGETLYLVQDRCQKFIDYFLQQQEDCILAVSHGSVISILLCVILDIPLNKYWTSYLNNSGIGCLQFENNVWKIKSWGQYDN</sequence>
<evidence type="ECO:0000313" key="5">
    <source>
        <dbReference type="Proteomes" id="UP000018208"/>
    </source>
</evidence>
<feature type="active site" description="Proton donor/acceptor" evidence="1">
    <location>
        <position position="88"/>
    </location>
</feature>
<dbReference type="SUPFAM" id="SSF53254">
    <property type="entry name" value="Phosphoglycerate mutase-like"/>
    <property type="match status" value="1"/>
</dbReference>
<dbReference type="InterPro" id="IPR013078">
    <property type="entry name" value="His_Pase_superF_clade-1"/>
</dbReference>
<protein>
    <submittedName>
        <fullName evidence="4">6-phosphofructo-2-kinase / Fructose-2,6-bisphosphate 2-phosphatase</fullName>
    </submittedName>
    <submittedName>
        <fullName evidence="3">Phosphoglycerate mutase</fullName>
    </submittedName>
</protein>
<dbReference type="Proteomes" id="UP000018208">
    <property type="component" value="Unassembled WGS sequence"/>
</dbReference>
<reference evidence="4" key="2">
    <citation type="submission" date="2020-12" db="EMBL/GenBank/DDBJ databases">
        <title>New Spironucleus salmonicida genome in near-complete chromosomes.</title>
        <authorList>
            <person name="Xu F."/>
            <person name="Kurt Z."/>
            <person name="Jimenez-Gonzalez A."/>
            <person name="Astvaldsson A."/>
            <person name="Andersson J.O."/>
            <person name="Svard S.G."/>
        </authorList>
    </citation>
    <scope>NUCLEOTIDE SEQUENCE</scope>
    <source>
        <strain evidence="4">ATCC 50377</strain>
    </source>
</reference>
<feature type="active site" description="Tele-phosphohistidine intermediate" evidence="1">
    <location>
        <position position="9"/>
    </location>
</feature>
<dbReference type="PANTHER" id="PTHR48100:SF44">
    <property type="entry name" value="PHOSPHATASE C1620.13-RELATED"/>
    <property type="match status" value="1"/>
</dbReference>
<evidence type="ECO:0000256" key="2">
    <source>
        <dbReference type="PIRSR" id="PIRSR613078-2"/>
    </source>
</evidence>
<dbReference type="GO" id="GO:0016791">
    <property type="term" value="F:phosphatase activity"/>
    <property type="evidence" value="ECO:0007669"/>
    <property type="project" value="TreeGrafter"/>
</dbReference>
<dbReference type="OrthoDB" id="354304at2759"/>
<evidence type="ECO:0000313" key="4">
    <source>
        <dbReference type="EMBL" id="KAH0574920.1"/>
    </source>
</evidence>
<dbReference type="SMART" id="SM00855">
    <property type="entry name" value="PGAM"/>
    <property type="match status" value="1"/>
</dbReference>
<reference evidence="3 4" key="1">
    <citation type="journal article" date="2014" name="PLoS Genet.">
        <title>The Genome of Spironucleus salmonicida Highlights a Fish Pathogen Adapted to Fluctuating Environments.</title>
        <authorList>
            <person name="Xu F."/>
            <person name="Jerlstrom-Hultqvist J."/>
            <person name="Einarsson E."/>
            <person name="Astvaldsson A."/>
            <person name="Svard S.G."/>
            <person name="Andersson J.O."/>
        </authorList>
    </citation>
    <scope>NUCLEOTIDE SEQUENCE</scope>
    <source>
        <strain evidence="4">ATCC 50377</strain>
    </source>
</reference>
<accession>V6LMM7</accession>
<dbReference type="GO" id="GO:0005829">
    <property type="term" value="C:cytosol"/>
    <property type="evidence" value="ECO:0007669"/>
    <property type="project" value="TreeGrafter"/>
</dbReference>
<dbReference type="PROSITE" id="PS00175">
    <property type="entry name" value="PG_MUTASE"/>
    <property type="match status" value="1"/>
</dbReference>
<name>V6LMM7_9EUKA</name>
<dbReference type="CDD" id="cd07067">
    <property type="entry name" value="HP_PGM_like"/>
    <property type="match status" value="1"/>
</dbReference>
<dbReference type="VEuPathDB" id="GiardiaDB:SS50377_22536"/>